<dbReference type="PROSITE" id="PS50088">
    <property type="entry name" value="ANK_REPEAT"/>
    <property type="match status" value="6"/>
</dbReference>
<dbReference type="InterPro" id="IPR002110">
    <property type="entry name" value="Ankyrin_rpt"/>
</dbReference>
<evidence type="ECO:0000256" key="1">
    <source>
        <dbReference type="ARBA" id="ARBA00022737"/>
    </source>
</evidence>
<dbReference type="EMBL" id="KI913968">
    <property type="protein sequence ID" value="ETV98937.1"/>
    <property type="molecule type" value="Genomic_DNA"/>
</dbReference>
<feature type="repeat" description="ANK" evidence="3">
    <location>
        <begin position="69"/>
        <end position="102"/>
    </location>
</feature>
<proteinExistence type="predicted"/>
<dbReference type="PANTHER" id="PTHR24171">
    <property type="entry name" value="ANKYRIN REPEAT DOMAIN-CONTAINING PROTEIN 39-RELATED"/>
    <property type="match status" value="1"/>
</dbReference>
<feature type="transmembrane region" description="Helical" evidence="4">
    <location>
        <begin position="878"/>
        <end position="901"/>
    </location>
</feature>
<keyword evidence="4" id="KW-0472">Membrane</keyword>
<dbReference type="GeneID" id="20085474"/>
<organism evidence="5">
    <name type="scientific">Aphanomyces invadans</name>
    <dbReference type="NCBI Taxonomy" id="157072"/>
    <lineage>
        <taxon>Eukaryota</taxon>
        <taxon>Sar</taxon>
        <taxon>Stramenopiles</taxon>
        <taxon>Oomycota</taxon>
        <taxon>Saprolegniomycetes</taxon>
        <taxon>Saprolegniales</taxon>
        <taxon>Verrucalvaceae</taxon>
        <taxon>Aphanomyces</taxon>
    </lineage>
</organism>
<accession>A0A024U031</accession>
<reference evidence="5" key="1">
    <citation type="submission" date="2013-12" db="EMBL/GenBank/DDBJ databases">
        <title>The Genome Sequence of Aphanomyces invadans NJM9701.</title>
        <authorList>
            <consortium name="The Broad Institute Genomics Platform"/>
            <person name="Russ C."/>
            <person name="Tyler B."/>
            <person name="van West P."/>
            <person name="Dieguez-Uribeondo J."/>
            <person name="Young S.K."/>
            <person name="Zeng Q."/>
            <person name="Gargeya S."/>
            <person name="Fitzgerald M."/>
            <person name="Abouelleil A."/>
            <person name="Alvarado L."/>
            <person name="Chapman S.B."/>
            <person name="Gainer-Dewar J."/>
            <person name="Goldberg J."/>
            <person name="Griggs A."/>
            <person name="Gujja S."/>
            <person name="Hansen M."/>
            <person name="Howarth C."/>
            <person name="Imamovic A."/>
            <person name="Ireland A."/>
            <person name="Larimer J."/>
            <person name="McCowan C."/>
            <person name="Murphy C."/>
            <person name="Pearson M."/>
            <person name="Poon T.W."/>
            <person name="Priest M."/>
            <person name="Roberts A."/>
            <person name="Saif S."/>
            <person name="Shea T."/>
            <person name="Sykes S."/>
            <person name="Wortman J."/>
            <person name="Nusbaum C."/>
            <person name="Birren B."/>
        </authorList>
    </citation>
    <scope>NUCLEOTIDE SEQUENCE [LARGE SCALE GENOMIC DNA]</scope>
    <source>
        <strain evidence="5">NJM9701</strain>
    </source>
</reference>
<sequence length="1470" mass="164919">MDLLRLVSEEAWEAVIEKLAEDPPEDLTLMDEEGDTVFTMACYAGNLSVVLMLLENANVESFINIANHKGFTGLMCACEQGHDDVVERMLENSALDVNVADNDGMTALMHATRNRHVAVVSLILQLPHMHVNSFDSSQTSAFVHGCKAGDAALVALFLKHPVMNFNQPDENGWTGFMHACNDGHKDIMQMLLLHLGVDINRTGLRGMSGFLLVCKNGDMDLICMLLDHPSVVVTQENEDNWTAADFVSRKLHCAAHGDPKENEQIVALIGRILARGGSVKHAMSTLECRGECKGAVMNLAEWAHEKRWKDIATQLRQGYFGDINMPYRGGRLLDRCSKAGQHELLALVLQQPHVHLDFVNYERHSALDVAVSHKHVDCVKLLLAAGASTNQDNMSTLRHLRHGPKNAAMAAEIKQVVEIEEKRRKDFPLHCMLQFRQHDAFKDAVQASHVSLNRPNLNGQTVLMLAAEQGLIDTVKLLVQHGADLDIRQGDEDSEILSQRGSIVSVKSTDHHPHREGDGRTALMYAASRGHQDVVELLLDFLAEVDHVDRDGKTALMLAAEIGSEGVVKTLLAHEADIDMQQTTVDDDGIQNKTALAIAATAGHHEVVEVLLEHLADTDMVYYMDGVEYTVDELVKRNLHQSATLSTVPSSLRNNWRTCLDLLKKEMTYRANSTVYVEKLRSKFQALTEDEPFDEVLFRRAIKAEPSLGRLFLTDCLRVERHELSFSKLELIYGIGDDVQTSALHALLHLESDNADYMFRAKQLLEHVVFRRILALKWEFFAQRLFVEQIMSYVVVLISMSISVTLHSQSDVSMFPTEIGIFTITLVFAVVGFGAVQLLRPKPLWLLARFLHDGKLKFEPMLTIPNLSALKVRAKWCIVLLGVVGTLVVSIPLLLVVLPMIDDNSEGVVGWVVNGTLWLAVCYFVELEWREFQGDNGTFWAKASKYFKSNFNCAQVVAYMLVLLVYVPHELKLMAVVDDKLVLCLGCLLTLGLWILSLQYVAVFRTGGYLLPMMSGILQDVWNFATFFAVFQLGLTCVFYQLFHNNRDVSGYESFFHAFCTTFFVLFGQFKMETWDSDSVLMADPIIFAFSIVLVLFHACVVTVILMNVLLATVNKTVDRGLVTSKVEALWSYAECILRLEVTLDPDQQKMMAFIDIPPLGELPTSYDTKEATPLVPSSMMTSVRSNSWQYGGVLNPAFSEKVSKAALGAETLQATKDVEEHVKIWDECVNDLETSTLDELETVMGLLQRTSHFTTSPYHQELTCMSDAIPKVMHVFMDAKKKRAPTAQTKTNRIQQLHKKVHRELMFLKTQLSKLPHRPTATMFYQVVHGVRFNESLANCIAAIQRHFDDVVDKLSMAQEQNVSDLSLQLEESNQQTTTQLESHSSALREVDVKVQAILQIDQAMRDQQGETQAQLLLLQQHVAQQQQLLESMAEAMASLSSTVRSLQRPRYSRSAASRRRLHVPVTNV</sequence>
<dbReference type="Pfam" id="PF13637">
    <property type="entry name" value="Ank_4"/>
    <property type="match status" value="1"/>
</dbReference>
<dbReference type="STRING" id="157072.A0A024U031"/>
<evidence type="ECO:0000256" key="2">
    <source>
        <dbReference type="ARBA" id="ARBA00023043"/>
    </source>
</evidence>
<dbReference type="Pfam" id="PF00023">
    <property type="entry name" value="Ank"/>
    <property type="match status" value="2"/>
</dbReference>
<feature type="repeat" description="ANK" evidence="3">
    <location>
        <begin position="591"/>
        <end position="623"/>
    </location>
</feature>
<feature type="transmembrane region" description="Helical" evidence="4">
    <location>
        <begin position="1021"/>
        <end position="1043"/>
    </location>
</feature>
<feature type="repeat" description="ANK" evidence="3">
    <location>
        <begin position="551"/>
        <end position="583"/>
    </location>
</feature>
<protein>
    <submittedName>
        <fullName evidence="5">Uncharacterized protein</fullName>
    </submittedName>
</protein>
<feature type="transmembrane region" description="Helical" evidence="4">
    <location>
        <begin position="790"/>
        <end position="807"/>
    </location>
</feature>
<feature type="repeat" description="ANK" evidence="3">
    <location>
        <begin position="362"/>
        <end position="394"/>
    </location>
</feature>
<dbReference type="OrthoDB" id="426293at2759"/>
<dbReference type="SUPFAM" id="SSF48403">
    <property type="entry name" value="Ankyrin repeat"/>
    <property type="match status" value="2"/>
</dbReference>
<feature type="repeat" description="ANK" evidence="3">
    <location>
        <begin position="518"/>
        <end position="550"/>
    </location>
</feature>
<dbReference type="InterPro" id="IPR036770">
    <property type="entry name" value="Ankyrin_rpt-contain_sf"/>
</dbReference>
<evidence type="ECO:0000256" key="4">
    <source>
        <dbReference type="SAM" id="Phobius"/>
    </source>
</evidence>
<evidence type="ECO:0000313" key="5">
    <source>
        <dbReference type="EMBL" id="ETV98937.1"/>
    </source>
</evidence>
<feature type="transmembrane region" description="Helical" evidence="4">
    <location>
        <begin position="819"/>
        <end position="839"/>
    </location>
</feature>
<dbReference type="SMART" id="SM00248">
    <property type="entry name" value="ANK"/>
    <property type="match status" value="11"/>
</dbReference>
<feature type="transmembrane region" description="Helical" evidence="4">
    <location>
        <begin position="949"/>
        <end position="969"/>
    </location>
</feature>
<name>A0A024U031_9STRA</name>
<dbReference type="eggNOG" id="KOG4177">
    <property type="taxonomic scope" value="Eukaryota"/>
</dbReference>
<feature type="transmembrane region" description="Helical" evidence="4">
    <location>
        <begin position="981"/>
        <end position="1001"/>
    </location>
</feature>
<feature type="transmembrane region" description="Helical" evidence="4">
    <location>
        <begin position="1087"/>
        <end position="1111"/>
    </location>
</feature>
<keyword evidence="1" id="KW-0677">Repeat</keyword>
<keyword evidence="4" id="KW-1133">Transmembrane helix</keyword>
<keyword evidence="2 3" id="KW-0040">ANK repeat</keyword>
<dbReference type="RefSeq" id="XP_008872365.1">
    <property type="nucleotide sequence ID" value="XM_008874143.1"/>
</dbReference>
<feature type="transmembrane region" description="Helical" evidence="4">
    <location>
        <begin position="908"/>
        <end position="929"/>
    </location>
</feature>
<dbReference type="PROSITE" id="PS50297">
    <property type="entry name" value="ANK_REP_REGION"/>
    <property type="match status" value="5"/>
</dbReference>
<dbReference type="Gene3D" id="1.25.40.20">
    <property type="entry name" value="Ankyrin repeat-containing domain"/>
    <property type="match status" value="5"/>
</dbReference>
<dbReference type="VEuPathDB" id="FungiDB:H310_08424"/>
<evidence type="ECO:0000256" key="3">
    <source>
        <dbReference type="PROSITE-ProRule" id="PRU00023"/>
    </source>
</evidence>
<keyword evidence="4" id="KW-0812">Transmembrane</keyword>
<feature type="transmembrane region" description="Helical" evidence="4">
    <location>
        <begin position="1055"/>
        <end position="1072"/>
    </location>
</feature>
<dbReference type="Pfam" id="PF12796">
    <property type="entry name" value="Ank_2"/>
    <property type="match status" value="3"/>
</dbReference>
<gene>
    <name evidence="5" type="ORF">H310_08424</name>
</gene>
<feature type="repeat" description="ANK" evidence="3">
    <location>
        <begin position="458"/>
        <end position="490"/>
    </location>
</feature>